<protein>
    <submittedName>
        <fullName evidence="1">Uncharacterized protein</fullName>
    </submittedName>
</protein>
<dbReference type="Proteomes" id="UP001732700">
    <property type="component" value="Chromosome 2C"/>
</dbReference>
<evidence type="ECO:0000313" key="1">
    <source>
        <dbReference type="EnsemblPlants" id="AVESA.00010b.r2.2CG0262680.1.CDS"/>
    </source>
</evidence>
<reference evidence="1" key="1">
    <citation type="submission" date="2021-05" db="EMBL/GenBank/DDBJ databases">
        <authorList>
            <person name="Scholz U."/>
            <person name="Mascher M."/>
            <person name="Fiebig A."/>
        </authorList>
    </citation>
    <scope>NUCLEOTIDE SEQUENCE [LARGE SCALE GENOMIC DNA]</scope>
</reference>
<keyword evidence="2" id="KW-1185">Reference proteome</keyword>
<reference evidence="1" key="2">
    <citation type="submission" date="2025-09" db="UniProtKB">
        <authorList>
            <consortium name="EnsemblPlants"/>
        </authorList>
    </citation>
    <scope>IDENTIFICATION</scope>
</reference>
<name>A0ACD5UIT0_AVESA</name>
<accession>A0ACD5UIT0</accession>
<sequence length="1038" mass="115614">MQRDPLNIPHCELAVTITGLIKFVMICFRDIEDGRIEFREAEFKTLKDHILNTNKVISHRAVISIIGESGTGKTRLARKLYNDHHINDHFEVFAWICLPPHIRFEQYVEIIYDQVRTQVPKEHNQSGTPSWQVAGQSSEKLRNVLKGKKYLVVLDGLVDISQWNSLLDLLPADNPESRVVLTSKLKQEEIMHADTKTEPKVLRPLNSIHTAKLFHERVFGSDPLPAWVRRDELDETVSLKKEETMKSFEKRVYNLSRGLPLAVVVLGGVLRTKSYPSEWEDVFTEKLETLTGQPKGIRCLWSLAFEDLPPRLKSCFLYLATASQNVYLEPDRLVRLWIAEGFVSPKKSKTLEEVGLGYLKELVCRGLLEVVEKDARGGIKLVVVHSLVHSFLDSEAQESSFLEINHHANVLNPHLVRRLAIHNFVDSHINIPNQFPKLRSLLCDFLEEQQHLGGTGSNNIVHGADEPDPDVHKDWGSNIADWFLRACGHCSDPAAAAADSAKLHHLSVTRGSRFLRVIDLYGVMLATLPEEIGSIIHLRYLGVRSCRLKEFPASLSKLANLQTLDVRRTQVTHVPDGLWEINLLRHVLAEMLLLSKCPSAHLRNMQTLVGAAPAGQWLLPSCCPLNHMMYLRTLAMCCITESYVEALSSAIQRMEFLVSLSLSGDLLPSSIFSSPSSRRLEVLELDGMLDSSPESPFILPNLGKLSLSRSGNLEQDFVDDTAALPNLTEMELLDGSYVGDELVFNANGFLSLTKLYLANLEALEKLKLVAGSTPKLAVLITNCGCTSMQIIDNRNSSEVATAILPREIGTIHQVEEMIVTIPRDVVTSITRDEGFQLTEIGSLRGHARMCRAEDMSMYLTETPTSSPTVKETTENRGIPGLTVIDKRSSPEVASVISSTSNKVTISKGISPMEIRSERSNCRRAYMRRSAPKKKSRSSTVKETENGGVPGLTVTDQLFDFGDATLSTSDAMPRSRTQPFDKEEISNRIPSDTSDDEVVTSSWPTTKPVGDEEISSSLATATAATCNDLTELVHDTADK</sequence>
<proteinExistence type="predicted"/>
<dbReference type="EnsemblPlants" id="AVESA.00010b.r2.2CG0262680.1">
    <property type="protein sequence ID" value="AVESA.00010b.r2.2CG0262680.1.CDS"/>
    <property type="gene ID" value="AVESA.00010b.r2.2CG0262680"/>
</dbReference>
<evidence type="ECO:0000313" key="2">
    <source>
        <dbReference type="Proteomes" id="UP001732700"/>
    </source>
</evidence>
<organism evidence="1 2">
    <name type="scientific">Avena sativa</name>
    <name type="common">Oat</name>
    <dbReference type="NCBI Taxonomy" id="4498"/>
    <lineage>
        <taxon>Eukaryota</taxon>
        <taxon>Viridiplantae</taxon>
        <taxon>Streptophyta</taxon>
        <taxon>Embryophyta</taxon>
        <taxon>Tracheophyta</taxon>
        <taxon>Spermatophyta</taxon>
        <taxon>Magnoliopsida</taxon>
        <taxon>Liliopsida</taxon>
        <taxon>Poales</taxon>
        <taxon>Poaceae</taxon>
        <taxon>BOP clade</taxon>
        <taxon>Pooideae</taxon>
        <taxon>Poodae</taxon>
        <taxon>Poeae</taxon>
        <taxon>Poeae Chloroplast Group 1 (Aveneae type)</taxon>
        <taxon>Aveninae</taxon>
        <taxon>Avena</taxon>
    </lineage>
</organism>